<dbReference type="InParanoid" id="A0A3N4KLX4"/>
<feature type="compositionally biased region" description="Basic and acidic residues" evidence="1">
    <location>
        <begin position="159"/>
        <end position="174"/>
    </location>
</feature>
<evidence type="ECO:0000313" key="2">
    <source>
        <dbReference type="EMBL" id="RPB06785.1"/>
    </source>
</evidence>
<feature type="compositionally biased region" description="Polar residues" evidence="1">
    <location>
        <begin position="431"/>
        <end position="446"/>
    </location>
</feature>
<reference evidence="2 3" key="1">
    <citation type="journal article" date="2018" name="Nat. Ecol. Evol.">
        <title>Pezizomycetes genomes reveal the molecular basis of ectomycorrhizal truffle lifestyle.</title>
        <authorList>
            <person name="Murat C."/>
            <person name="Payen T."/>
            <person name="Noel B."/>
            <person name="Kuo A."/>
            <person name="Morin E."/>
            <person name="Chen J."/>
            <person name="Kohler A."/>
            <person name="Krizsan K."/>
            <person name="Balestrini R."/>
            <person name="Da Silva C."/>
            <person name="Montanini B."/>
            <person name="Hainaut M."/>
            <person name="Levati E."/>
            <person name="Barry K.W."/>
            <person name="Belfiori B."/>
            <person name="Cichocki N."/>
            <person name="Clum A."/>
            <person name="Dockter R.B."/>
            <person name="Fauchery L."/>
            <person name="Guy J."/>
            <person name="Iotti M."/>
            <person name="Le Tacon F."/>
            <person name="Lindquist E.A."/>
            <person name="Lipzen A."/>
            <person name="Malagnac F."/>
            <person name="Mello A."/>
            <person name="Molinier V."/>
            <person name="Miyauchi S."/>
            <person name="Poulain J."/>
            <person name="Riccioni C."/>
            <person name="Rubini A."/>
            <person name="Sitrit Y."/>
            <person name="Splivallo R."/>
            <person name="Traeger S."/>
            <person name="Wang M."/>
            <person name="Zifcakova L."/>
            <person name="Wipf D."/>
            <person name="Zambonelli A."/>
            <person name="Paolocci F."/>
            <person name="Nowrousian M."/>
            <person name="Ottonello S."/>
            <person name="Baldrian P."/>
            <person name="Spatafora J.W."/>
            <person name="Henrissat B."/>
            <person name="Nagy L.G."/>
            <person name="Aury J.M."/>
            <person name="Wincker P."/>
            <person name="Grigoriev I.V."/>
            <person name="Bonfante P."/>
            <person name="Martin F.M."/>
        </authorList>
    </citation>
    <scope>NUCLEOTIDE SEQUENCE [LARGE SCALE GENOMIC DNA]</scope>
    <source>
        <strain evidence="2 3">CCBAS932</strain>
    </source>
</reference>
<feature type="compositionally biased region" description="Acidic residues" evidence="1">
    <location>
        <begin position="176"/>
        <end position="186"/>
    </location>
</feature>
<dbReference type="EMBL" id="ML119220">
    <property type="protein sequence ID" value="RPB06785.1"/>
    <property type="molecule type" value="Genomic_DNA"/>
</dbReference>
<evidence type="ECO:0000313" key="3">
    <source>
        <dbReference type="Proteomes" id="UP000277580"/>
    </source>
</evidence>
<evidence type="ECO:0000256" key="1">
    <source>
        <dbReference type="SAM" id="MobiDB-lite"/>
    </source>
</evidence>
<protein>
    <submittedName>
        <fullName evidence="2">Uncharacterized protein</fullName>
    </submittedName>
</protein>
<feature type="region of interest" description="Disordered" evidence="1">
    <location>
        <begin position="409"/>
        <end position="446"/>
    </location>
</feature>
<gene>
    <name evidence="2" type="ORF">P167DRAFT_580030</name>
</gene>
<dbReference type="AlphaFoldDB" id="A0A3N4KLX4"/>
<dbReference type="Proteomes" id="UP000277580">
    <property type="component" value="Unassembled WGS sequence"/>
</dbReference>
<accession>A0A3N4KLX4</accession>
<feature type="compositionally biased region" description="Low complexity" evidence="1">
    <location>
        <begin position="21"/>
        <end position="30"/>
    </location>
</feature>
<proteinExistence type="predicted"/>
<feature type="compositionally biased region" description="Basic and acidic residues" evidence="1">
    <location>
        <begin position="187"/>
        <end position="211"/>
    </location>
</feature>
<name>A0A3N4KLX4_9PEZI</name>
<keyword evidence="3" id="KW-1185">Reference proteome</keyword>
<sequence>MRQEAPGTFLASLERQFVYRAPRAPGASRASGGGYGEEGHSKGSDPQYKPPREGGQKRFNNKGKQDERQRLAENTVTNLKQGKLMLKQYIRKAENVNMDLPVASDFHKTAGTRFYICLSHEQTRCEFFSLGRIDVDDDYTLSQAIEVVKKVLATGTRELSGRRSDSESSDKQTDMSDSEDDSDFDELSEKEAKESKRQRHGDNKTRKALEKESNANKVLIEEKRAQEIIQRERKEKEAALTEELAGLGRLVERLSIRQYYNPFDVTPTNGETEVFAVNRGYYNHLRQPSNNQVTGMGSLQYTGGYGNSNPLSTFNQVQAPNPHANTSMGSLQYPSNGQQNYPATGYMPRRHAIQNDARLVVTYFIYGQMGHYSPECVNPPLSIMEQWEVRCRVGEDQIEKIRMQLGLQRQPQLGQHVDARGPGQAPKGHSNAPQELPSNQNTGGQYTAAQGVNLMPLGTRPAGTLGVTEPFQLSGV</sequence>
<feature type="region of interest" description="Disordered" evidence="1">
    <location>
        <begin position="21"/>
        <end position="72"/>
    </location>
</feature>
<dbReference type="OrthoDB" id="10506476at2759"/>
<feature type="region of interest" description="Disordered" evidence="1">
    <location>
        <begin position="157"/>
        <end position="211"/>
    </location>
</feature>
<organism evidence="2 3">
    <name type="scientific">Morchella conica CCBAS932</name>
    <dbReference type="NCBI Taxonomy" id="1392247"/>
    <lineage>
        <taxon>Eukaryota</taxon>
        <taxon>Fungi</taxon>
        <taxon>Dikarya</taxon>
        <taxon>Ascomycota</taxon>
        <taxon>Pezizomycotina</taxon>
        <taxon>Pezizomycetes</taxon>
        <taxon>Pezizales</taxon>
        <taxon>Morchellaceae</taxon>
        <taxon>Morchella</taxon>
    </lineage>
</organism>